<evidence type="ECO:0000256" key="1">
    <source>
        <dbReference type="ARBA" id="ARBA00004496"/>
    </source>
</evidence>
<name>A0A9Q0MGR0_BLOTA</name>
<evidence type="ECO:0000259" key="14">
    <source>
        <dbReference type="Pfam" id="PF08264"/>
    </source>
</evidence>
<dbReference type="GO" id="GO:0004822">
    <property type="term" value="F:isoleucine-tRNA ligase activity"/>
    <property type="evidence" value="ECO:0007669"/>
    <property type="project" value="UniProtKB-EC"/>
</dbReference>
<dbReference type="SMART" id="SM00320">
    <property type="entry name" value="WD40"/>
    <property type="match status" value="2"/>
</dbReference>
<dbReference type="Pfam" id="PF00133">
    <property type="entry name" value="tRNA-synt_1"/>
    <property type="match status" value="1"/>
</dbReference>
<dbReference type="FunFam" id="1.10.730.10:FF:000004">
    <property type="entry name" value="Isoleucyl-tRNA synthetase, cytoplasmic"/>
    <property type="match status" value="1"/>
</dbReference>
<evidence type="ECO:0000313" key="16">
    <source>
        <dbReference type="Proteomes" id="UP001142055"/>
    </source>
</evidence>
<dbReference type="NCBIfam" id="TIGR00392">
    <property type="entry name" value="ileS"/>
    <property type="match status" value="1"/>
</dbReference>
<organism evidence="15 16">
    <name type="scientific">Blomia tropicalis</name>
    <name type="common">Mite</name>
    <dbReference type="NCBI Taxonomy" id="40697"/>
    <lineage>
        <taxon>Eukaryota</taxon>
        <taxon>Metazoa</taxon>
        <taxon>Ecdysozoa</taxon>
        <taxon>Arthropoda</taxon>
        <taxon>Chelicerata</taxon>
        <taxon>Arachnida</taxon>
        <taxon>Acari</taxon>
        <taxon>Acariformes</taxon>
        <taxon>Sarcoptiformes</taxon>
        <taxon>Astigmata</taxon>
        <taxon>Glycyphagoidea</taxon>
        <taxon>Echimyopodidae</taxon>
        <taxon>Blomia</taxon>
    </lineage>
</organism>
<dbReference type="CDD" id="cd00818">
    <property type="entry name" value="IleRS_core"/>
    <property type="match status" value="1"/>
</dbReference>
<dbReference type="PANTHER" id="PTHR42780:SF1">
    <property type="entry name" value="ISOLEUCINE--TRNA LIGASE, CYTOPLASMIC"/>
    <property type="match status" value="1"/>
</dbReference>
<dbReference type="InterPro" id="IPR015943">
    <property type="entry name" value="WD40/YVTN_repeat-like_dom_sf"/>
</dbReference>
<dbReference type="InterPro" id="IPR033709">
    <property type="entry name" value="Anticodon_Ile_ABEc"/>
</dbReference>
<dbReference type="Gene3D" id="1.10.730.10">
    <property type="entry name" value="Isoleucyl-tRNA Synthetase, Domain 1"/>
    <property type="match status" value="1"/>
</dbReference>
<dbReference type="Pfam" id="PF08264">
    <property type="entry name" value="Anticodon_1"/>
    <property type="match status" value="1"/>
</dbReference>
<dbReference type="PRINTS" id="PR00984">
    <property type="entry name" value="TRNASYNTHILE"/>
</dbReference>
<evidence type="ECO:0000256" key="11">
    <source>
        <dbReference type="ARBA" id="ARBA00048359"/>
    </source>
</evidence>
<feature type="domain" description="Methionyl/Valyl/Leucyl/Isoleucyl-tRNA synthetase anticodon-binding" evidence="14">
    <location>
        <begin position="831"/>
        <end position="1004"/>
    </location>
</feature>
<dbReference type="GO" id="GO:0000049">
    <property type="term" value="F:tRNA binding"/>
    <property type="evidence" value="ECO:0007669"/>
    <property type="project" value="InterPro"/>
</dbReference>
<feature type="domain" description="Aminoacyl-tRNA synthetase class Ia" evidence="13">
    <location>
        <begin position="278"/>
        <end position="775"/>
    </location>
</feature>
<keyword evidence="5" id="KW-0436">Ligase</keyword>
<evidence type="ECO:0000256" key="7">
    <source>
        <dbReference type="ARBA" id="ARBA00022840"/>
    </source>
</evidence>
<keyword evidence="4" id="KW-0963">Cytoplasm</keyword>
<evidence type="ECO:0000256" key="5">
    <source>
        <dbReference type="ARBA" id="ARBA00022598"/>
    </source>
</evidence>
<sequence length="1413" mass="162493">MANVPKPEFVILDVESNSFVTAFDYYHVESPDKKMINEEKQIILIITAYEDGHLVLYRSSLPNTLDFLIDNRQSENLIYESKCISIISTHNVMLTCMDWHSATHRGICCSVNDEISLLELNIPETLIKEDDSIEIAKQKMNQALCKNKFGIYENVKRRIKLTNHGIMCCTIRPDGRLFATGGNDGRIRLFTMKHGKPLAIIPFHTNVIECIRKVWIVYVNNFENLPLPTSFTKIMVSVVPESINFAAAENEVFNLWKKIDAFRVALKQSEDDGRPKYNDYKTLYPEFMESIWWVFKQLYNKGLVYNGVKVMPYSSACSTPLSNFESGQNYKDVVDPAVVVTFPLIDQPEVSLLAWTTTPWTLPSNLLLCVNEKLDYVKIKDKKTDQLYILMESRLEILYKKPADECEILERFPGAQLKGLKYKPIFDYFLDYAEENDGNVWLVATDDYVTSDSGTGIVHCAAFFGEDDYRVALKTGVIRKDGRVICPLDSSCCFTDPVTDFKGMYVKDADKEIIKMLKKQGRMIRDSTCKHSYPFCWRSDTPLIYRAVPSWFVRVEQYSDKLLESVSQTYWVPDFVKEKRFGNWLRDARDWAISRNRYWGTPIPLWISEDGEEIVCIGSIDELAELTGQRVTDLHRDTVDELTIPSKRPGYPPLKRVSEVFDCWFESGSMPYAQSHYPFENKKLFEDNFPANFIAEGVDQTRGWFYTLLVLSTLLFGKPPFKNLICNGLILASDGQKMSKRKKNYPDPMELVNKYGADALRLYLINSPVVRAENLRFREEGVRDILRDVFLPWFNAYRFLVQNMQIYEEQNPEMKFYFDKRQLVTSTNVMDRWILSFTQSLFKFVKEEMKAYRLYTVVPRLVKFVDNLTNWYVRMNRKRLKGENGAEDTRMALDTLFNVMLNMIEMMAPFTPFLTEHMFQNLRKVIIDGAILPGTKKSAQSNNNSNEIVTTKFESIHHILHQPIFEQMIDETVERQVGYMQTVIEVGRLLRDRRNVPLKYPLPEVVVITNCEQTIQDIDSLRSFILEELNVRDLKLTMDKESYGVQFTAEPDIKTLGLRLRNESKKVIAAIRKLTDEQLMKYKEDPDNFLVEGYKLEPGDIRIKYTLSSSGLNANLTEKYEADSQNGILVLLNVCPDSTMKDEGTAREIINRVQKLRKEAKLVPSDPIRVFYRLMPPANGKESTDLVRVCADFAEFIQQSLKTDFIDLNQSQSSPAKVLIQSVCEIKDESIEIFIERLSGEKSSRPKPAPGPFTSFTNFQLKSGIRTVVKTFIGSNPTDQQLSVNETGGWSIAPDQTKPVDKYCNVEAIDSNGKTSKRGTVLLDTVTAASPYLAAKITNLDQLKNNVAVALNYHPTDLKAIFIDASLSDAYDSEQLSSHDDIVKNLDRQTIFVRHISVCRDCLKRINEYVFLP</sequence>
<dbReference type="CDD" id="cd07961">
    <property type="entry name" value="Anticodon_Ia_Ile_ABEc"/>
    <property type="match status" value="1"/>
</dbReference>
<evidence type="ECO:0000256" key="3">
    <source>
        <dbReference type="ARBA" id="ARBA00013165"/>
    </source>
</evidence>
<evidence type="ECO:0000313" key="15">
    <source>
        <dbReference type="EMBL" id="KAJ6225214.1"/>
    </source>
</evidence>
<dbReference type="SUPFAM" id="SSF50677">
    <property type="entry name" value="ValRS/IleRS/LeuRS editing domain"/>
    <property type="match status" value="1"/>
</dbReference>
<evidence type="ECO:0000256" key="12">
    <source>
        <dbReference type="ARBA" id="ARBA00069879"/>
    </source>
</evidence>
<keyword evidence="7" id="KW-0067">ATP-binding</keyword>
<dbReference type="EC" id="6.1.1.5" evidence="3"/>
<keyword evidence="6" id="KW-0547">Nucleotide-binding</keyword>
<dbReference type="GO" id="GO:0005737">
    <property type="term" value="C:cytoplasm"/>
    <property type="evidence" value="ECO:0007669"/>
    <property type="project" value="UniProtKB-SubCell"/>
</dbReference>
<dbReference type="Pfam" id="PF19302">
    <property type="entry name" value="DUF5915"/>
    <property type="match status" value="1"/>
</dbReference>
<gene>
    <name evidence="15" type="ORF">RDWZM_003759</name>
</gene>
<comment type="subcellular location">
    <subcellularLocation>
        <location evidence="1">Cytoplasm</location>
    </subcellularLocation>
</comment>
<evidence type="ECO:0000256" key="10">
    <source>
        <dbReference type="ARBA" id="ARBA00032665"/>
    </source>
</evidence>
<comment type="caution">
    <text evidence="15">The sequence shown here is derived from an EMBL/GenBank/DDBJ whole genome shotgun (WGS) entry which is preliminary data.</text>
</comment>
<dbReference type="GO" id="GO:0002161">
    <property type="term" value="F:aminoacyl-tRNA deacylase activity"/>
    <property type="evidence" value="ECO:0007669"/>
    <property type="project" value="InterPro"/>
</dbReference>
<dbReference type="PANTHER" id="PTHR42780">
    <property type="entry name" value="SOLEUCYL-TRNA SYNTHETASE"/>
    <property type="match status" value="1"/>
</dbReference>
<dbReference type="InterPro" id="IPR002301">
    <property type="entry name" value="Ile-tRNA-ligase"/>
</dbReference>
<dbReference type="EMBL" id="JAPWDV010000001">
    <property type="protein sequence ID" value="KAJ6225214.1"/>
    <property type="molecule type" value="Genomic_DNA"/>
</dbReference>
<protein>
    <recommendedName>
        <fullName evidence="12">Isoleucine--tRNA ligase, cytoplasmic</fullName>
        <ecNumber evidence="3">6.1.1.5</ecNumber>
    </recommendedName>
    <alternativeName>
        <fullName evidence="10">Isoleucyl-tRNA synthetase</fullName>
    </alternativeName>
</protein>
<dbReference type="Proteomes" id="UP001142055">
    <property type="component" value="Chromosome 1"/>
</dbReference>
<dbReference type="InterPro" id="IPR014729">
    <property type="entry name" value="Rossmann-like_a/b/a_fold"/>
</dbReference>
<reference evidence="15" key="1">
    <citation type="submission" date="2022-12" db="EMBL/GenBank/DDBJ databases">
        <title>Genome assemblies of Blomia tropicalis.</title>
        <authorList>
            <person name="Cui Y."/>
        </authorList>
    </citation>
    <scope>NUCLEOTIDE SEQUENCE</scope>
    <source>
        <tissue evidence="15">Adult mites</tissue>
    </source>
</reference>
<dbReference type="InterPro" id="IPR009008">
    <property type="entry name" value="Val/Leu/Ile-tRNA-synth_edit"/>
</dbReference>
<proteinExistence type="inferred from homology"/>
<comment type="similarity">
    <text evidence="2">Belongs to the class-I aminoacyl-tRNA synthetase family.</text>
</comment>
<dbReference type="SUPFAM" id="SSF52374">
    <property type="entry name" value="Nucleotidylyl transferase"/>
    <property type="match status" value="1"/>
</dbReference>
<dbReference type="SUPFAM" id="SSF47323">
    <property type="entry name" value="Anticodon-binding domain of a subclass of class I aminoacyl-tRNA synthetases"/>
    <property type="match status" value="1"/>
</dbReference>
<evidence type="ECO:0000256" key="2">
    <source>
        <dbReference type="ARBA" id="ARBA00005594"/>
    </source>
</evidence>
<dbReference type="InterPro" id="IPR009080">
    <property type="entry name" value="tRNAsynth_Ia_anticodon-bd"/>
</dbReference>
<evidence type="ECO:0000256" key="4">
    <source>
        <dbReference type="ARBA" id="ARBA00022490"/>
    </source>
</evidence>
<dbReference type="GO" id="GO:0005524">
    <property type="term" value="F:ATP binding"/>
    <property type="evidence" value="ECO:0007669"/>
    <property type="project" value="UniProtKB-KW"/>
</dbReference>
<accession>A0A9Q0MGR0</accession>
<dbReference type="InterPro" id="IPR001680">
    <property type="entry name" value="WD40_rpt"/>
</dbReference>
<evidence type="ECO:0000259" key="13">
    <source>
        <dbReference type="Pfam" id="PF00133"/>
    </source>
</evidence>
<dbReference type="Gene3D" id="2.130.10.10">
    <property type="entry name" value="YVTN repeat-like/Quinoprotein amine dehydrogenase"/>
    <property type="match status" value="1"/>
</dbReference>
<dbReference type="Gene3D" id="3.40.50.620">
    <property type="entry name" value="HUPs"/>
    <property type="match status" value="2"/>
</dbReference>
<dbReference type="InterPro" id="IPR013155">
    <property type="entry name" value="M/V/L/I-tRNA-synth_anticd-bd"/>
</dbReference>
<keyword evidence="9" id="KW-0030">Aminoacyl-tRNA synthetase</keyword>
<evidence type="ECO:0000256" key="6">
    <source>
        <dbReference type="ARBA" id="ARBA00022741"/>
    </source>
</evidence>
<dbReference type="InterPro" id="IPR002300">
    <property type="entry name" value="aa-tRNA-synth_Ia"/>
</dbReference>
<dbReference type="FunFam" id="3.40.50.620:FF:000050">
    <property type="entry name" value="Isoleucyl-tRNA synthetase,cytoplasmic"/>
    <property type="match status" value="1"/>
</dbReference>
<dbReference type="SUPFAM" id="SSF50978">
    <property type="entry name" value="WD40 repeat-like"/>
    <property type="match status" value="1"/>
</dbReference>
<dbReference type="InterPro" id="IPR036322">
    <property type="entry name" value="WD40_repeat_dom_sf"/>
</dbReference>
<keyword evidence="8" id="KW-0648">Protein biosynthesis</keyword>
<comment type="catalytic activity">
    <reaction evidence="11">
        <text>tRNA(Ile) + L-isoleucine + ATP = L-isoleucyl-tRNA(Ile) + AMP + diphosphate</text>
        <dbReference type="Rhea" id="RHEA:11060"/>
        <dbReference type="Rhea" id="RHEA-COMP:9666"/>
        <dbReference type="Rhea" id="RHEA-COMP:9695"/>
        <dbReference type="ChEBI" id="CHEBI:30616"/>
        <dbReference type="ChEBI" id="CHEBI:33019"/>
        <dbReference type="ChEBI" id="CHEBI:58045"/>
        <dbReference type="ChEBI" id="CHEBI:78442"/>
        <dbReference type="ChEBI" id="CHEBI:78528"/>
        <dbReference type="ChEBI" id="CHEBI:456215"/>
        <dbReference type="EC" id="6.1.1.5"/>
    </reaction>
</comment>
<dbReference type="Pfam" id="PF00400">
    <property type="entry name" value="WD40"/>
    <property type="match status" value="1"/>
</dbReference>
<evidence type="ECO:0000256" key="9">
    <source>
        <dbReference type="ARBA" id="ARBA00023146"/>
    </source>
</evidence>
<dbReference type="GO" id="GO:0006428">
    <property type="term" value="P:isoleucyl-tRNA aminoacylation"/>
    <property type="evidence" value="ECO:0007669"/>
    <property type="project" value="InterPro"/>
</dbReference>
<dbReference type="InterPro" id="IPR023586">
    <property type="entry name" value="Ile-tRNA-ligase_type2"/>
</dbReference>
<keyword evidence="16" id="KW-1185">Reference proteome</keyword>
<evidence type="ECO:0000256" key="8">
    <source>
        <dbReference type="ARBA" id="ARBA00022917"/>
    </source>
</evidence>